<evidence type="ECO:0000259" key="3">
    <source>
        <dbReference type="SMART" id="SM00093"/>
    </source>
</evidence>
<dbReference type="GeneID" id="101653519"/>
<dbReference type="RefSeq" id="XP_004699152.2">
    <property type="nucleotide sequence ID" value="XM_004699095.2"/>
</dbReference>
<evidence type="ECO:0000313" key="5">
    <source>
        <dbReference type="RefSeq" id="XP_004699152.2"/>
    </source>
</evidence>
<evidence type="ECO:0000313" key="4">
    <source>
        <dbReference type="Proteomes" id="UP000694863"/>
    </source>
</evidence>
<dbReference type="Pfam" id="PF00079">
    <property type="entry name" value="Serpin"/>
    <property type="match status" value="1"/>
</dbReference>
<proteinExistence type="inferred from homology"/>
<dbReference type="InterPro" id="IPR023796">
    <property type="entry name" value="Serpin_dom"/>
</dbReference>
<dbReference type="Gene3D" id="3.30.497.10">
    <property type="entry name" value="Antithrombin, subunit I, domain 2"/>
    <property type="match status" value="1"/>
</dbReference>
<name>A0ABM0IFV6_ECHTE</name>
<keyword evidence="4" id="KW-1185">Reference proteome</keyword>
<sequence>MVPRGPLCQSACATSPLWGPAWPCSQEVRRICSMGDFPSTLCSSTGPRAEKMQLAVRLLLLLATLLALSRGQPHPEHPESSGTNSSHEKVPGTGDGSTHPSIVASNTGFALRFYQLMAAEFPGKNIFFSPLSISTSLVMLALGAQAQTQRQIFQGLGLNLTEMPEAEIHSSFQHLMNTVNLAKEKMEAHVGNALFLQERMSLLPKFQNDTRAFYQAQLFLTNFQDSVGATQLINEHVKKETRGMISDLVSELSTDTVMVLVNFIYFKALWEKPFPAYRTRPQDFYVDEQTTVTVPMMVQSEHHHWYLHDRHLPCSVLRMDYEGDASAFFILPDFGAMQLVEEALTPELLARWNNLLSKRGYFYKKVELRLPKFSISGSYELDQLLPKLGFTDLFSERANFSGITNMLNLKMSKSFHKATLDVDEVGTKAAAGSAGSFALKSAPMKPLVLSFNRPFLLVVFLDTTQDILFWGRVANPTEP</sequence>
<dbReference type="Proteomes" id="UP000694863">
    <property type="component" value="Unplaced"/>
</dbReference>
<dbReference type="InterPro" id="IPR000215">
    <property type="entry name" value="Serpin_fam"/>
</dbReference>
<evidence type="ECO:0000256" key="1">
    <source>
        <dbReference type="RuleBase" id="RU000411"/>
    </source>
</evidence>
<evidence type="ECO:0000256" key="2">
    <source>
        <dbReference type="SAM" id="MobiDB-lite"/>
    </source>
</evidence>
<dbReference type="PANTHER" id="PTHR11461">
    <property type="entry name" value="SERINE PROTEASE INHIBITOR, SERPIN"/>
    <property type="match status" value="1"/>
</dbReference>
<dbReference type="InterPro" id="IPR023795">
    <property type="entry name" value="Serpin_CS"/>
</dbReference>
<organism evidence="4 5">
    <name type="scientific">Echinops telfairi</name>
    <name type="common">Lesser hedgehog tenrec</name>
    <dbReference type="NCBI Taxonomy" id="9371"/>
    <lineage>
        <taxon>Eukaryota</taxon>
        <taxon>Metazoa</taxon>
        <taxon>Chordata</taxon>
        <taxon>Craniata</taxon>
        <taxon>Vertebrata</taxon>
        <taxon>Euteleostomi</taxon>
        <taxon>Mammalia</taxon>
        <taxon>Eutheria</taxon>
        <taxon>Afrotheria</taxon>
        <taxon>Tenrecidae</taxon>
        <taxon>Tenrecinae</taxon>
        <taxon>Echinops</taxon>
    </lineage>
</organism>
<dbReference type="SUPFAM" id="SSF56574">
    <property type="entry name" value="Serpins"/>
    <property type="match status" value="1"/>
</dbReference>
<dbReference type="InterPro" id="IPR042185">
    <property type="entry name" value="Serpin_sf_2"/>
</dbReference>
<reference evidence="5" key="1">
    <citation type="submission" date="2025-08" db="UniProtKB">
        <authorList>
            <consortium name="RefSeq"/>
        </authorList>
    </citation>
    <scope>IDENTIFICATION</scope>
</reference>
<dbReference type="Gene3D" id="2.30.39.10">
    <property type="entry name" value="Alpha-1-antitrypsin, domain 1"/>
    <property type="match status" value="1"/>
</dbReference>
<gene>
    <name evidence="5" type="primary">SERPINA4</name>
</gene>
<comment type="similarity">
    <text evidence="1">Belongs to the serpin family.</text>
</comment>
<dbReference type="PANTHER" id="PTHR11461:SF194">
    <property type="entry name" value="KALLISTATIN"/>
    <property type="match status" value="1"/>
</dbReference>
<dbReference type="SMART" id="SM00093">
    <property type="entry name" value="SERPIN"/>
    <property type="match status" value="1"/>
</dbReference>
<dbReference type="PROSITE" id="PS00284">
    <property type="entry name" value="SERPIN"/>
    <property type="match status" value="1"/>
</dbReference>
<feature type="domain" description="Serpin" evidence="3">
    <location>
        <begin position="111"/>
        <end position="476"/>
    </location>
</feature>
<accession>A0ABM0IFV6</accession>
<dbReference type="InterPro" id="IPR042178">
    <property type="entry name" value="Serpin_sf_1"/>
</dbReference>
<dbReference type="InterPro" id="IPR036186">
    <property type="entry name" value="Serpin_sf"/>
</dbReference>
<feature type="region of interest" description="Disordered" evidence="2">
    <location>
        <begin position="71"/>
        <end position="101"/>
    </location>
</feature>
<protein>
    <submittedName>
        <fullName evidence="5">Kallistatin isoform X1</fullName>
    </submittedName>
</protein>